<dbReference type="AlphaFoldDB" id="A0A975CPQ1"/>
<dbReference type="InterPro" id="IPR023795">
    <property type="entry name" value="Serpin_CS"/>
</dbReference>
<dbReference type="Proteomes" id="UP000663920">
    <property type="component" value="Chromosome"/>
</dbReference>
<protein>
    <submittedName>
        <fullName evidence="3">Serpin family protein</fullName>
    </submittedName>
</protein>
<evidence type="ECO:0000313" key="3">
    <source>
        <dbReference type="EMBL" id="QTE21582.1"/>
    </source>
</evidence>
<dbReference type="KEGG" id="pcea:J3359_12210"/>
<dbReference type="CDD" id="cd19588">
    <property type="entry name" value="serpin_miropin-like"/>
    <property type="match status" value="1"/>
</dbReference>
<organism evidence="3 4">
    <name type="scientific">Polaribacter cellanae</name>
    <dbReference type="NCBI Taxonomy" id="2818493"/>
    <lineage>
        <taxon>Bacteria</taxon>
        <taxon>Pseudomonadati</taxon>
        <taxon>Bacteroidota</taxon>
        <taxon>Flavobacteriia</taxon>
        <taxon>Flavobacteriales</taxon>
        <taxon>Flavobacteriaceae</taxon>
    </lineage>
</organism>
<feature type="domain" description="Serpin" evidence="2">
    <location>
        <begin position="47"/>
        <end position="400"/>
    </location>
</feature>
<gene>
    <name evidence="3" type="ORF">J3359_12210</name>
</gene>
<dbReference type="SUPFAM" id="SSF56574">
    <property type="entry name" value="Serpins"/>
    <property type="match status" value="1"/>
</dbReference>
<sequence>MNKTLPISLLFFTLLLQSCFPKDEKVNLFSEIKKGEEFVTANNKFAFDFFKKISKKEDKENYMISPVSLSLALGMAYNGTANKTKEAFEQTLNYTSFLPKEINTINKEIIRTLANNSTGALFQIANSIWIEDSFPVKESFISTNKKFYSAEVEKLDFSDTNSANIINNWVSDKTYQKIPKIINKINSNDVLFLINAIYFKSDWKYTFKEEDTKVLPFYGENKTENVKMMHLTEKLDFYENTTFTAVKLPYKNNKYSMTILLPKEGKKTTHISNLLDINNWKNWKTNFNKKEVQLAMPKFAFSYEKTLNNTLLDLGLGVAFKQSADFSKISNIPVSISYVMQKTFIEVNEKGTEAAAVTNVGIGTLSINPYNILKLNKPFLFVITEKETGSISFIGKIGMPKTN</sequence>
<dbReference type="InterPro" id="IPR036186">
    <property type="entry name" value="Serpin_sf"/>
</dbReference>
<proteinExistence type="inferred from homology"/>
<dbReference type="InterPro" id="IPR023796">
    <property type="entry name" value="Serpin_dom"/>
</dbReference>
<dbReference type="InterPro" id="IPR000215">
    <property type="entry name" value="Serpin_fam"/>
</dbReference>
<dbReference type="SMART" id="SM00093">
    <property type="entry name" value="SERPIN"/>
    <property type="match status" value="1"/>
</dbReference>
<accession>A0A975CPQ1</accession>
<comment type="similarity">
    <text evidence="1">Belongs to the serpin family.</text>
</comment>
<dbReference type="EMBL" id="CP071869">
    <property type="protein sequence ID" value="QTE21582.1"/>
    <property type="molecule type" value="Genomic_DNA"/>
</dbReference>
<dbReference type="InterPro" id="IPR042178">
    <property type="entry name" value="Serpin_sf_1"/>
</dbReference>
<reference evidence="3 4" key="1">
    <citation type="submission" date="2021-03" db="EMBL/GenBank/DDBJ databases">
        <title>Complete genome of Polaribacter_sp.SM13.</title>
        <authorList>
            <person name="Jeong S.W."/>
            <person name="Bae J.W."/>
        </authorList>
    </citation>
    <scope>NUCLEOTIDE SEQUENCE [LARGE SCALE GENOMIC DNA]</scope>
    <source>
        <strain evidence="3 4">SM13</strain>
    </source>
</reference>
<dbReference type="InterPro" id="IPR042185">
    <property type="entry name" value="Serpin_sf_2"/>
</dbReference>
<dbReference type="PROSITE" id="PS00284">
    <property type="entry name" value="SERPIN"/>
    <property type="match status" value="1"/>
</dbReference>
<dbReference type="GO" id="GO:0004867">
    <property type="term" value="F:serine-type endopeptidase inhibitor activity"/>
    <property type="evidence" value="ECO:0007669"/>
    <property type="project" value="InterPro"/>
</dbReference>
<dbReference type="PROSITE" id="PS51257">
    <property type="entry name" value="PROKAR_LIPOPROTEIN"/>
    <property type="match status" value="1"/>
</dbReference>
<dbReference type="PANTHER" id="PTHR11461:SF211">
    <property type="entry name" value="GH10112P-RELATED"/>
    <property type="match status" value="1"/>
</dbReference>
<name>A0A975CPQ1_9FLAO</name>
<dbReference type="Pfam" id="PF00079">
    <property type="entry name" value="Serpin"/>
    <property type="match status" value="1"/>
</dbReference>
<keyword evidence="4" id="KW-1185">Reference proteome</keyword>
<dbReference type="PANTHER" id="PTHR11461">
    <property type="entry name" value="SERINE PROTEASE INHIBITOR, SERPIN"/>
    <property type="match status" value="1"/>
</dbReference>
<dbReference type="GO" id="GO:0005615">
    <property type="term" value="C:extracellular space"/>
    <property type="evidence" value="ECO:0007669"/>
    <property type="project" value="InterPro"/>
</dbReference>
<evidence type="ECO:0000313" key="4">
    <source>
        <dbReference type="Proteomes" id="UP000663920"/>
    </source>
</evidence>
<dbReference type="RefSeq" id="WP_208077136.1">
    <property type="nucleotide sequence ID" value="NZ_CP071869.1"/>
</dbReference>
<dbReference type="Gene3D" id="2.30.39.10">
    <property type="entry name" value="Alpha-1-antitrypsin, domain 1"/>
    <property type="match status" value="1"/>
</dbReference>
<evidence type="ECO:0000259" key="2">
    <source>
        <dbReference type="SMART" id="SM00093"/>
    </source>
</evidence>
<evidence type="ECO:0000256" key="1">
    <source>
        <dbReference type="RuleBase" id="RU000411"/>
    </source>
</evidence>
<dbReference type="Gene3D" id="3.30.497.10">
    <property type="entry name" value="Antithrombin, subunit I, domain 2"/>
    <property type="match status" value="1"/>
</dbReference>